<comment type="caution">
    <text evidence="11">The sequence shown here is derived from an EMBL/GenBank/DDBJ whole genome shotgun (WGS) entry which is preliminary data.</text>
</comment>
<dbReference type="Gene3D" id="3.30.1370.210">
    <property type="match status" value="1"/>
</dbReference>
<organism evidence="11 12">
    <name type="scientific">Larinioides sclopetarius</name>
    <dbReference type="NCBI Taxonomy" id="280406"/>
    <lineage>
        <taxon>Eukaryota</taxon>
        <taxon>Metazoa</taxon>
        <taxon>Ecdysozoa</taxon>
        <taxon>Arthropoda</taxon>
        <taxon>Chelicerata</taxon>
        <taxon>Arachnida</taxon>
        <taxon>Araneae</taxon>
        <taxon>Araneomorphae</taxon>
        <taxon>Entelegynae</taxon>
        <taxon>Araneoidea</taxon>
        <taxon>Araneidae</taxon>
        <taxon>Larinioides</taxon>
    </lineage>
</organism>
<feature type="region of interest" description="Disordered" evidence="8">
    <location>
        <begin position="475"/>
        <end position="497"/>
    </location>
</feature>
<dbReference type="InterPro" id="IPR001841">
    <property type="entry name" value="Znf_RING"/>
</dbReference>
<dbReference type="SUPFAM" id="SSF57850">
    <property type="entry name" value="RING/U-box"/>
    <property type="match status" value="1"/>
</dbReference>
<dbReference type="GO" id="GO:0000209">
    <property type="term" value="P:protein polyubiquitination"/>
    <property type="evidence" value="ECO:0007669"/>
    <property type="project" value="InterPro"/>
</dbReference>
<dbReference type="GO" id="GO:0061630">
    <property type="term" value="F:ubiquitin protein ligase activity"/>
    <property type="evidence" value="ECO:0007669"/>
    <property type="project" value="UniProtKB-EC"/>
</dbReference>
<feature type="zinc finger region" description="C3H1-type" evidence="7">
    <location>
        <begin position="335"/>
        <end position="361"/>
    </location>
</feature>
<evidence type="ECO:0000259" key="9">
    <source>
        <dbReference type="PROSITE" id="PS50089"/>
    </source>
</evidence>
<dbReference type="EC" id="2.3.2.27" evidence="2"/>
<feature type="region of interest" description="Disordered" evidence="8">
    <location>
        <begin position="1"/>
        <end position="20"/>
    </location>
</feature>
<dbReference type="SUPFAM" id="SSF90229">
    <property type="entry name" value="CCCH zinc finger"/>
    <property type="match status" value="3"/>
</dbReference>
<dbReference type="InterPro" id="IPR018957">
    <property type="entry name" value="Znf_C3HC4_RING-type"/>
</dbReference>
<dbReference type="AlphaFoldDB" id="A0AAV2BNQ9"/>
<evidence type="ECO:0000256" key="2">
    <source>
        <dbReference type="ARBA" id="ARBA00012483"/>
    </source>
</evidence>
<feature type="zinc finger region" description="C3H1-type" evidence="7">
    <location>
        <begin position="47"/>
        <end position="74"/>
    </location>
</feature>
<feature type="zinc finger region" description="C3H1-type" evidence="7">
    <location>
        <begin position="178"/>
        <end position="205"/>
    </location>
</feature>
<dbReference type="InterPro" id="IPR000571">
    <property type="entry name" value="Znf_CCCH"/>
</dbReference>
<feature type="domain" description="C3H1-type" evidence="10">
    <location>
        <begin position="178"/>
        <end position="205"/>
    </location>
</feature>
<evidence type="ECO:0000256" key="4">
    <source>
        <dbReference type="ARBA" id="ARBA00022723"/>
    </source>
</evidence>
<keyword evidence="3" id="KW-0808">Transferase</keyword>
<dbReference type="Proteomes" id="UP001497382">
    <property type="component" value="Unassembled WGS sequence"/>
</dbReference>
<evidence type="ECO:0000256" key="3">
    <source>
        <dbReference type="ARBA" id="ARBA00022679"/>
    </source>
</evidence>
<dbReference type="PROSITE" id="PS50089">
    <property type="entry name" value="ZF_RING_2"/>
    <property type="match status" value="1"/>
</dbReference>
<dbReference type="SMART" id="SM00356">
    <property type="entry name" value="ZnF_C3H1"/>
    <property type="match status" value="5"/>
</dbReference>
<feature type="domain" description="C3H1-type" evidence="10">
    <location>
        <begin position="47"/>
        <end position="74"/>
    </location>
</feature>
<dbReference type="InterPro" id="IPR017907">
    <property type="entry name" value="Znf_RING_CS"/>
</dbReference>
<dbReference type="SMART" id="SM00184">
    <property type="entry name" value="RING"/>
    <property type="match status" value="1"/>
</dbReference>
<dbReference type="Pfam" id="PF00097">
    <property type="entry name" value="zf-C3HC4"/>
    <property type="match status" value="1"/>
</dbReference>
<feature type="domain" description="RING-type" evidence="9">
    <location>
        <begin position="251"/>
        <end position="305"/>
    </location>
</feature>
<sequence>MTDKPTKQEPSLSTNEKKSHSKVCRYFKKGFCGFGEKCSYRHIEPKSRSSDVCRFYKRASCKFASKCWNKHIRPNGKEYPKPAPFNKFIVVGPSGEEVDKSEDPAIKDSAAFTAKETEIRRSFRRPQNQDRVSKNCFYFEKKGTCYYGDKCWYNHSETYAHLEDELLCETILKPEPEPDHTKMCYNFIFTECEFGDECAYVHGNICQFCDLPFLHPFDEQQRKDHLKACEMFFLEDMDNAFKFMVSKDKMCVICLDYVWGPDKLFTKQKFGIQEKCNHIFCLRCIRRWRNEKWKSKQPQACPACRKVSRFVVPCARWFENEEEKKKWINDYEAVITRKPCKFYAKGKCRKEQKCLYFHPGFILPVREEHDVGDYWEGIESDNQLPYEEQEGPGNLSTGNVTEYRNQLDAGWQNFHEQESWADAPPENQAIEDLDLQSGEQVIPSNSGDEHQLYSNLGQINIADDSGEQNVVRQIRHDPNRSGDDTPENQSNVNLPLQ</sequence>
<evidence type="ECO:0000259" key="10">
    <source>
        <dbReference type="PROSITE" id="PS50103"/>
    </source>
</evidence>
<keyword evidence="6 7" id="KW-0862">Zinc</keyword>
<dbReference type="Gene3D" id="4.10.1000.10">
    <property type="entry name" value="Zinc finger, CCCH-type"/>
    <property type="match status" value="1"/>
</dbReference>
<evidence type="ECO:0000256" key="7">
    <source>
        <dbReference type="PROSITE-ProRule" id="PRU00723"/>
    </source>
</evidence>
<feature type="zinc finger region" description="C3H1-type" evidence="7">
    <location>
        <begin position="18"/>
        <end position="45"/>
    </location>
</feature>
<dbReference type="PROSITE" id="PS00518">
    <property type="entry name" value="ZF_RING_1"/>
    <property type="match status" value="1"/>
</dbReference>
<evidence type="ECO:0000313" key="12">
    <source>
        <dbReference type="Proteomes" id="UP001497382"/>
    </source>
</evidence>
<proteinExistence type="predicted"/>
<evidence type="ECO:0000256" key="6">
    <source>
        <dbReference type="ARBA" id="ARBA00022833"/>
    </source>
</evidence>
<feature type="compositionally biased region" description="Polar residues" evidence="8">
    <location>
        <begin position="487"/>
        <end position="497"/>
    </location>
</feature>
<feature type="domain" description="C3H1-type" evidence="10">
    <location>
        <begin position="335"/>
        <end position="361"/>
    </location>
</feature>
<name>A0AAV2BNQ9_9ARAC</name>
<dbReference type="InterPro" id="IPR036855">
    <property type="entry name" value="Znf_CCCH_sf"/>
</dbReference>
<dbReference type="PANTHER" id="PTHR11224:SF10">
    <property type="entry name" value="IP09428P-RELATED"/>
    <property type="match status" value="1"/>
</dbReference>
<dbReference type="Gene3D" id="3.30.40.10">
    <property type="entry name" value="Zinc/RING finger domain, C3HC4 (zinc finger)"/>
    <property type="match status" value="1"/>
</dbReference>
<reference evidence="11 12" key="1">
    <citation type="submission" date="2024-04" db="EMBL/GenBank/DDBJ databases">
        <authorList>
            <person name="Rising A."/>
            <person name="Reimegard J."/>
            <person name="Sonavane S."/>
            <person name="Akerstrom W."/>
            <person name="Nylinder S."/>
            <person name="Hedman E."/>
            <person name="Kallberg Y."/>
        </authorList>
    </citation>
    <scope>NUCLEOTIDE SEQUENCE [LARGE SCALE GENOMIC DNA]</scope>
</reference>
<feature type="zinc finger region" description="C3H1-type" evidence="7">
    <location>
        <begin position="130"/>
        <end position="158"/>
    </location>
</feature>
<feature type="domain" description="C3H1-type" evidence="10">
    <location>
        <begin position="18"/>
        <end position="45"/>
    </location>
</feature>
<dbReference type="PROSITE" id="PS50103">
    <property type="entry name" value="ZF_C3H1"/>
    <property type="match status" value="5"/>
</dbReference>
<dbReference type="InterPro" id="IPR045072">
    <property type="entry name" value="MKRN-like"/>
</dbReference>
<accession>A0AAV2BNQ9</accession>
<keyword evidence="12" id="KW-1185">Reference proteome</keyword>
<evidence type="ECO:0000256" key="8">
    <source>
        <dbReference type="SAM" id="MobiDB-lite"/>
    </source>
</evidence>
<feature type="domain" description="C3H1-type" evidence="10">
    <location>
        <begin position="130"/>
        <end position="158"/>
    </location>
</feature>
<evidence type="ECO:0000256" key="1">
    <source>
        <dbReference type="ARBA" id="ARBA00000900"/>
    </source>
</evidence>
<evidence type="ECO:0000256" key="5">
    <source>
        <dbReference type="ARBA" id="ARBA00022771"/>
    </source>
</evidence>
<dbReference type="PANTHER" id="PTHR11224">
    <property type="entry name" value="MAKORIN-RELATED"/>
    <property type="match status" value="1"/>
</dbReference>
<gene>
    <name evidence="11" type="ORF">LARSCL_LOCUS20569</name>
</gene>
<comment type="catalytic activity">
    <reaction evidence="1">
        <text>S-ubiquitinyl-[E2 ubiquitin-conjugating enzyme]-L-cysteine + [acceptor protein]-L-lysine = [E2 ubiquitin-conjugating enzyme]-L-cysteine + N(6)-ubiquitinyl-[acceptor protein]-L-lysine.</text>
        <dbReference type="EC" id="2.3.2.27"/>
    </reaction>
</comment>
<keyword evidence="5 7" id="KW-0863">Zinc-finger</keyword>
<dbReference type="EMBL" id="CAXIEN010000445">
    <property type="protein sequence ID" value="CAL1297893.1"/>
    <property type="molecule type" value="Genomic_DNA"/>
</dbReference>
<dbReference type="InterPro" id="IPR013083">
    <property type="entry name" value="Znf_RING/FYVE/PHD"/>
</dbReference>
<protein>
    <recommendedName>
        <fullName evidence="2">RING-type E3 ubiquitin transferase</fullName>
        <ecNumber evidence="2">2.3.2.27</ecNumber>
    </recommendedName>
</protein>
<dbReference type="GO" id="GO:0008270">
    <property type="term" value="F:zinc ion binding"/>
    <property type="evidence" value="ECO:0007669"/>
    <property type="project" value="UniProtKB-KW"/>
</dbReference>
<keyword evidence="4 7" id="KW-0479">Metal-binding</keyword>
<evidence type="ECO:0000313" key="11">
    <source>
        <dbReference type="EMBL" id="CAL1297893.1"/>
    </source>
</evidence>